<keyword evidence="1" id="KW-0472">Membrane</keyword>
<sequence>MPVSIMAALVAQELLVRDGKLVPLSSNLELMAAVPAFLVAITTRSLLGTVAAGIVSLMLLRLAL</sequence>
<feature type="transmembrane region" description="Helical" evidence="1">
    <location>
        <begin position="32"/>
        <end position="60"/>
    </location>
</feature>
<comment type="caution">
    <text evidence="2">The sequence shown here is derived from an EMBL/GenBank/DDBJ whole genome shotgun (WGS) entry which is preliminary data.</text>
</comment>
<keyword evidence="1" id="KW-1133">Transmembrane helix</keyword>
<dbReference type="RefSeq" id="WP_025696357.1">
    <property type="nucleotide sequence ID" value="NZ_JAUSUY010000001.1"/>
</dbReference>
<evidence type="ECO:0000313" key="2">
    <source>
        <dbReference type="EMBL" id="MDT3424810.1"/>
    </source>
</evidence>
<keyword evidence="3" id="KW-1185">Reference proteome</keyword>
<organism evidence="2 3">
    <name type="scientific">Paenibacillus forsythiae</name>
    <dbReference type="NCBI Taxonomy" id="365616"/>
    <lineage>
        <taxon>Bacteria</taxon>
        <taxon>Bacillati</taxon>
        <taxon>Bacillota</taxon>
        <taxon>Bacilli</taxon>
        <taxon>Bacillales</taxon>
        <taxon>Paenibacillaceae</taxon>
        <taxon>Paenibacillus</taxon>
    </lineage>
</organism>
<accession>A0ABU3H1V5</accession>
<keyword evidence="1" id="KW-0812">Transmembrane</keyword>
<reference evidence="2 3" key="1">
    <citation type="submission" date="2023-07" db="EMBL/GenBank/DDBJ databases">
        <title>Genomic Encyclopedia of Type Strains, Phase IV (KMG-IV): sequencing the most valuable type-strain genomes for metagenomic binning, comparative biology and taxonomic classification.</title>
        <authorList>
            <person name="Goeker M."/>
        </authorList>
    </citation>
    <scope>NUCLEOTIDE SEQUENCE [LARGE SCALE GENOMIC DNA]</scope>
    <source>
        <strain evidence="2 3">T98</strain>
    </source>
</reference>
<dbReference type="Proteomes" id="UP001248709">
    <property type="component" value="Unassembled WGS sequence"/>
</dbReference>
<gene>
    <name evidence="2" type="ORF">J2Z22_000322</name>
</gene>
<evidence type="ECO:0000313" key="3">
    <source>
        <dbReference type="Proteomes" id="UP001248709"/>
    </source>
</evidence>
<dbReference type="InterPro" id="IPR008407">
    <property type="entry name" value="Brnchd-chn_aa_trnsp_AzlD"/>
</dbReference>
<protein>
    <submittedName>
        <fullName evidence="2">Branched-subunit amino acid transport protein</fullName>
    </submittedName>
</protein>
<evidence type="ECO:0000256" key="1">
    <source>
        <dbReference type="SAM" id="Phobius"/>
    </source>
</evidence>
<proteinExistence type="predicted"/>
<name>A0ABU3H1V5_9BACL</name>
<dbReference type="EMBL" id="JAUSUY010000001">
    <property type="protein sequence ID" value="MDT3424810.1"/>
    <property type="molecule type" value="Genomic_DNA"/>
</dbReference>
<dbReference type="Pfam" id="PF05437">
    <property type="entry name" value="AzlD"/>
    <property type="match status" value="1"/>
</dbReference>